<evidence type="ECO:0000313" key="3">
    <source>
        <dbReference type="Proteomes" id="UP000050741"/>
    </source>
</evidence>
<reference evidence="4" key="2">
    <citation type="submission" date="2016-06" db="UniProtKB">
        <authorList>
            <consortium name="WormBaseParasite"/>
        </authorList>
    </citation>
    <scope>IDENTIFICATION</scope>
</reference>
<dbReference type="Pfam" id="PF01531">
    <property type="entry name" value="Glyco_transf_11"/>
    <property type="match status" value="1"/>
</dbReference>
<dbReference type="GO" id="GO:0016020">
    <property type="term" value="C:membrane"/>
    <property type="evidence" value="ECO:0007669"/>
    <property type="project" value="InterPro"/>
</dbReference>
<dbReference type="GO" id="GO:0008107">
    <property type="term" value="F:galactoside 2-alpha-L-fucosyltransferase activity"/>
    <property type="evidence" value="ECO:0007669"/>
    <property type="project" value="InterPro"/>
</dbReference>
<keyword evidence="3" id="KW-1185">Reference proteome</keyword>
<dbReference type="GO" id="GO:0005975">
    <property type="term" value="P:carbohydrate metabolic process"/>
    <property type="evidence" value="ECO:0007669"/>
    <property type="project" value="InterPro"/>
</dbReference>
<keyword evidence="2" id="KW-0808">Transferase</keyword>
<dbReference type="InterPro" id="IPR002516">
    <property type="entry name" value="Glyco_trans_11"/>
</dbReference>
<dbReference type="AlphaFoldDB" id="A0A183BUT2"/>
<protein>
    <submittedName>
        <fullName evidence="4">L-Fucosyltransferase</fullName>
    </submittedName>
</protein>
<dbReference type="PANTHER" id="PTHR22898:SF3">
    <property type="entry name" value="ALPHA-1,2-FUCOSYLTRANSFERASE-RELATED"/>
    <property type="match status" value="1"/>
</dbReference>
<proteinExistence type="predicted"/>
<dbReference type="Proteomes" id="UP000050741">
    <property type="component" value="Unassembled WGS sequence"/>
</dbReference>
<evidence type="ECO:0000313" key="4">
    <source>
        <dbReference type="WBParaSite" id="GPLIN_000436800"/>
    </source>
</evidence>
<name>A0A183BUT2_GLOPA</name>
<accession>A0A183BUT2</accession>
<dbReference type="InterPro" id="IPR052501">
    <property type="entry name" value="Alpha-1-2_FucT"/>
</dbReference>
<dbReference type="WBParaSite" id="GPLIN_000436800">
    <property type="protein sequence ID" value="GPLIN_000436800"/>
    <property type="gene ID" value="GPLIN_000436800"/>
</dbReference>
<organism evidence="3 4">
    <name type="scientific">Globodera pallida</name>
    <name type="common">Potato cyst nematode worm</name>
    <name type="synonym">Heterodera pallida</name>
    <dbReference type="NCBI Taxonomy" id="36090"/>
    <lineage>
        <taxon>Eukaryota</taxon>
        <taxon>Metazoa</taxon>
        <taxon>Ecdysozoa</taxon>
        <taxon>Nematoda</taxon>
        <taxon>Chromadorea</taxon>
        <taxon>Rhabditida</taxon>
        <taxon>Tylenchina</taxon>
        <taxon>Tylenchomorpha</taxon>
        <taxon>Tylenchoidea</taxon>
        <taxon>Heteroderidae</taxon>
        <taxon>Heteroderinae</taxon>
        <taxon>Globodera</taxon>
    </lineage>
</organism>
<dbReference type="PANTHER" id="PTHR22898">
    <property type="entry name" value="UNCHARACTERIZED GLYCOSOL TRANSFERASE-RELATED"/>
    <property type="match status" value="1"/>
</dbReference>
<reference evidence="3" key="1">
    <citation type="submission" date="2014-05" db="EMBL/GenBank/DDBJ databases">
        <title>The genome and life-stage specific transcriptomes of Globodera pallida elucidate key aspects of plant parasitism by a cyst nematode.</title>
        <authorList>
            <person name="Cotton J.A."/>
            <person name="Lilley C.J."/>
            <person name="Jones L.M."/>
            <person name="Kikuchi T."/>
            <person name="Reid A.J."/>
            <person name="Thorpe P."/>
            <person name="Tsai I.J."/>
            <person name="Beasley H."/>
            <person name="Blok V."/>
            <person name="Cock P.J.A."/>
            <person name="Van den Akker S.E."/>
            <person name="Holroyd N."/>
            <person name="Hunt M."/>
            <person name="Mantelin S."/>
            <person name="Naghra H."/>
            <person name="Pain A."/>
            <person name="Palomares-Rius J.E."/>
            <person name="Zarowiecki M."/>
            <person name="Berriman M."/>
            <person name="Jones J.T."/>
            <person name="Urwin P.E."/>
        </authorList>
    </citation>
    <scope>NUCLEOTIDE SEQUENCE [LARGE SCALE GENOMIC DNA]</scope>
    <source>
        <strain evidence="3">Lindley</strain>
    </source>
</reference>
<keyword evidence="1" id="KW-0328">Glycosyltransferase</keyword>
<sequence>MNSSSANENTLRKWSRQCEDNNVSVEEFKSLFQATEKYLIAGGLSGSCSGLGNQMFRFAGLYGIGKPYRRIPIVLKRQNCHRGFEAHESEGADEMDRLFPNYAKWLNFSLSTFVSDQPNETHVLKGFASDCCRYDDPTRINFTSFAEKFVSIEASFFQSYKFFHNSRREIRQIFQFGRPICAQMENFKKAFFNVSDQNAIKLCVHTRIGDFAKATTHFPSEKNFTEKAIEFTHKHLTQKHQRPVVVVLLGEDKNFLAILSVDRKLIRSIYTPKVMSRAEDLVFVSTTCDSMLITSPSSTFSWWMAYLMPDGATVFYNAKLEGTHYARENFLPEWIPLTLKGNGMIAID</sequence>
<evidence type="ECO:0000256" key="2">
    <source>
        <dbReference type="ARBA" id="ARBA00022679"/>
    </source>
</evidence>
<evidence type="ECO:0000256" key="1">
    <source>
        <dbReference type="ARBA" id="ARBA00022676"/>
    </source>
</evidence>